<accession>A0A1L8RKA8</accession>
<evidence type="ECO:0000313" key="1">
    <source>
        <dbReference type="EMBL" id="OJG20196.1"/>
    </source>
</evidence>
<evidence type="ECO:0000313" key="2">
    <source>
        <dbReference type="Proteomes" id="UP000181884"/>
    </source>
</evidence>
<dbReference type="AlphaFoldDB" id="A0A1L8RKA8"/>
<proteinExistence type="predicted"/>
<gene>
    <name evidence="1" type="ORF">RU97_GL000429</name>
</gene>
<protein>
    <submittedName>
        <fullName evidence="1">Uncharacterized protein</fullName>
    </submittedName>
</protein>
<reference evidence="1 2" key="1">
    <citation type="submission" date="2014-12" db="EMBL/GenBank/DDBJ databases">
        <title>Draft genome sequences of 29 type strains of Enterococci.</title>
        <authorList>
            <person name="Zhong Z."/>
            <person name="Sun Z."/>
            <person name="Liu W."/>
            <person name="Zhang W."/>
            <person name="Zhang H."/>
        </authorList>
    </citation>
    <scope>NUCLEOTIDE SEQUENCE [LARGE SCALE GENOMIC DNA]</scope>
    <source>
        <strain evidence="1 2">DSM 17029</strain>
    </source>
</reference>
<dbReference type="STRING" id="214095.RU97_GL000429"/>
<dbReference type="EMBL" id="JXKH01000001">
    <property type="protein sequence ID" value="OJG20196.1"/>
    <property type="molecule type" value="Genomic_DNA"/>
</dbReference>
<organism evidence="1 2">
    <name type="scientific">Enterococcus canis</name>
    <dbReference type="NCBI Taxonomy" id="214095"/>
    <lineage>
        <taxon>Bacteria</taxon>
        <taxon>Bacillati</taxon>
        <taxon>Bacillota</taxon>
        <taxon>Bacilli</taxon>
        <taxon>Lactobacillales</taxon>
        <taxon>Enterococcaceae</taxon>
        <taxon>Enterococcus</taxon>
    </lineage>
</organism>
<dbReference type="Proteomes" id="UP000181884">
    <property type="component" value="Unassembled WGS sequence"/>
</dbReference>
<sequence length="43" mass="5051">MKALQTKKAHHFFCSGPQKLDRWSSFWSSLHSEEVDVLFLLSK</sequence>
<keyword evidence="2" id="KW-1185">Reference proteome</keyword>
<comment type="caution">
    <text evidence="1">The sequence shown here is derived from an EMBL/GenBank/DDBJ whole genome shotgun (WGS) entry which is preliminary data.</text>
</comment>
<name>A0A1L8RKA8_9ENTE</name>